<evidence type="ECO:0000313" key="2">
    <source>
        <dbReference type="Proteomes" id="UP001497644"/>
    </source>
</evidence>
<dbReference type="AlphaFoldDB" id="A0AAV2NB51"/>
<protein>
    <recommendedName>
        <fullName evidence="3">Reverse transcriptase</fullName>
    </recommendedName>
</protein>
<reference evidence="1" key="1">
    <citation type="submission" date="2024-04" db="EMBL/GenBank/DDBJ databases">
        <authorList>
            <consortium name="Molecular Ecology Group"/>
        </authorList>
    </citation>
    <scope>NUCLEOTIDE SEQUENCE</scope>
</reference>
<evidence type="ECO:0000313" key="1">
    <source>
        <dbReference type="EMBL" id="CAL1677347.1"/>
    </source>
</evidence>
<dbReference type="EMBL" id="OZ034835">
    <property type="protein sequence ID" value="CAL1677347.1"/>
    <property type="molecule type" value="Genomic_DNA"/>
</dbReference>
<dbReference type="Proteomes" id="UP001497644">
    <property type="component" value="Chromosome 12"/>
</dbReference>
<organism evidence="1 2">
    <name type="scientific">Lasius platythorax</name>
    <dbReference type="NCBI Taxonomy" id="488582"/>
    <lineage>
        <taxon>Eukaryota</taxon>
        <taxon>Metazoa</taxon>
        <taxon>Ecdysozoa</taxon>
        <taxon>Arthropoda</taxon>
        <taxon>Hexapoda</taxon>
        <taxon>Insecta</taxon>
        <taxon>Pterygota</taxon>
        <taxon>Neoptera</taxon>
        <taxon>Endopterygota</taxon>
        <taxon>Hymenoptera</taxon>
        <taxon>Apocrita</taxon>
        <taxon>Aculeata</taxon>
        <taxon>Formicoidea</taxon>
        <taxon>Formicidae</taxon>
        <taxon>Formicinae</taxon>
        <taxon>Lasius</taxon>
        <taxon>Lasius</taxon>
    </lineage>
</organism>
<accession>A0AAV2NB51</accession>
<keyword evidence="2" id="KW-1185">Reference proteome</keyword>
<sequence length="100" mass="11564">MLSGHGCFRAYLHKFKHEDSPECLTCRGVDEDAEHVFFMCPRFSTPRSTWETALEGRILPENLVEAMLSSEAAWEATSSFAVEVLKDLRREERERKKKSN</sequence>
<name>A0AAV2NB51_9HYME</name>
<proteinExistence type="predicted"/>
<gene>
    <name evidence="1" type="ORF">LPLAT_LOCUS3370</name>
</gene>
<evidence type="ECO:0008006" key="3">
    <source>
        <dbReference type="Google" id="ProtNLM"/>
    </source>
</evidence>